<evidence type="ECO:0000313" key="7">
    <source>
        <dbReference type="Proteomes" id="UP000095228"/>
    </source>
</evidence>
<keyword evidence="4" id="KW-0143">Chaperone</keyword>
<evidence type="ECO:0000256" key="3">
    <source>
        <dbReference type="ARBA" id="ARBA00023157"/>
    </source>
</evidence>
<dbReference type="InterPro" id="IPR000397">
    <property type="entry name" value="Heat_shock_Hsp33"/>
</dbReference>
<accession>A0A1D8ARE6</accession>
<dbReference type="GO" id="GO:0005737">
    <property type="term" value="C:cytoplasm"/>
    <property type="evidence" value="ECO:0007669"/>
    <property type="project" value="InterPro"/>
</dbReference>
<protein>
    <submittedName>
        <fullName evidence="6">Hsp33-like chaperonin</fullName>
    </submittedName>
</protein>
<dbReference type="InterPro" id="IPR016154">
    <property type="entry name" value="Heat_shock_Hsp33_C"/>
</dbReference>
<proteinExistence type="predicted"/>
<keyword evidence="1" id="KW-0963">Cytoplasm</keyword>
<sequence>MPDDQTQEPCGAVVTTDFVRHRNVMLVQADTGPLLVDYFLHQADHRLRPEPAHDALLRQALAVFTLHCAARPRNEHLAWTVGLQEPRLNLFLAGDNEDCTVTGRLFTENVREAPANVFYSEVMPGRGAEKRRSVVNFEGTDLVRAAETFYATSEQRPARFFDRGDDRHALLLALPDCDEAWLRSVDLAGLNALAGTETLTRIEHRLYRWNCGCNQRKILAALAPVARGGLDGLFGEEEVIQVQCPRCAAGYAITREAMEAWLAGPASV</sequence>
<dbReference type="AlphaFoldDB" id="A0A1D8ARE6"/>
<keyword evidence="3" id="KW-1015">Disulfide bond</keyword>
<dbReference type="RefSeq" id="WP_069960814.1">
    <property type="nucleotide sequence ID" value="NZ_CP016094.1"/>
</dbReference>
<dbReference type="KEGG" id="obg:Verru16b_00509"/>
<reference evidence="6 7" key="1">
    <citation type="submission" date="2016-06" db="EMBL/GenBank/DDBJ databases">
        <title>Three novel species with peptidoglycan cell walls form the new genus Lacunisphaera gen. nov. in the family Opitutaceae of the verrucomicrobial subdivision 4.</title>
        <authorList>
            <person name="Rast P."/>
            <person name="Gloeckner I."/>
            <person name="Jogler M."/>
            <person name="Boedeker C."/>
            <person name="Jeske O."/>
            <person name="Wiegand S."/>
            <person name="Reinhardt R."/>
            <person name="Schumann P."/>
            <person name="Rohde M."/>
            <person name="Spring S."/>
            <person name="Gloeckner F.O."/>
            <person name="Jogler C."/>
        </authorList>
    </citation>
    <scope>NUCLEOTIDE SEQUENCE [LARGE SCALE GENOMIC DNA]</scope>
    <source>
        <strain evidence="6 7">IG16b</strain>
    </source>
</reference>
<dbReference type="GO" id="GO:0051082">
    <property type="term" value="F:unfolded protein binding"/>
    <property type="evidence" value="ECO:0007669"/>
    <property type="project" value="InterPro"/>
</dbReference>
<dbReference type="InterPro" id="IPR016153">
    <property type="entry name" value="Heat_shock_Hsp33_N"/>
</dbReference>
<dbReference type="EMBL" id="CP016094">
    <property type="protein sequence ID" value="AOS43464.1"/>
    <property type="molecule type" value="Genomic_DNA"/>
</dbReference>
<name>A0A1D8ARE6_9BACT</name>
<dbReference type="Gene3D" id="3.90.1280.10">
    <property type="entry name" value="HSP33 redox switch-like"/>
    <property type="match status" value="1"/>
</dbReference>
<dbReference type="OrthoDB" id="197748at2"/>
<dbReference type="SUPFAM" id="SSF64397">
    <property type="entry name" value="Hsp33 domain"/>
    <property type="match status" value="1"/>
</dbReference>
<evidence type="ECO:0000256" key="1">
    <source>
        <dbReference type="ARBA" id="ARBA00022490"/>
    </source>
</evidence>
<keyword evidence="2" id="KW-0862">Zinc</keyword>
<organism evidence="6 7">
    <name type="scientific">Lacunisphaera limnophila</name>
    <dbReference type="NCBI Taxonomy" id="1838286"/>
    <lineage>
        <taxon>Bacteria</taxon>
        <taxon>Pseudomonadati</taxon>
        <taxon>Verrucomicrobiota</taxon>
        <taxon>Opitutia</taxon>
        <taxon>Opitutales</taxon>
        <taxon>Opitutaceae</taxon>
        <taxon>Lacunisphaera</taxon>
    </lineage>
</organism>
<dbReference type="Pfam" id="PF01430">
    <property type="entry name" value="HSP33"/>
    <property type="match status" value="1"/>
</dbReference>
<keyword evidence="7" id="KW-1185">Reference proteome</keyword>
<gene>
    <name evidence="6" type="ORF">Verru16b_00509</name>
</gene>
<evidence type="ECO:0000256" key="2">
    <source>
        <dbReference type="ARBA" id="ARBA00022833"/>
    </source>
</evidence>
<evidence type="ECO:0000256" key="5">
    <source>
        <dbReference type="ARBA" id="ARBA00023284"/>
    </source>
</evidence>
<evidence type="ECO:0000313" key="6">
    <source>
        <dbReference type="EMBL" id="AOS43464.1"/>
    </source>
</evidence>
<evidence type="ECO:0000256" key="4">
    <source>
        <dbReference type="ARBA" id="ARBA00023186"/>
    </source>
</evidence>
<dbReference type="STRING" id="1838286.Verru16b_00509"/>
<dbReference type="Proteomes" id="UP000095228">
    <property type="component" value="Chromosome"/>
</dbReference>
<keyword evidence="5" id="KW-0676">Redox-active center</keyword>
<dbReference type="SUPFAM" id="SSF118352">
    <property type="entry name" value="HSP33 redox switch-like"/>
    <property type="match status" value="1"/>
</dbReference>
<dbReference type="GO" id="GO:0006457">
    <property type="term" value="P:protein folding"/>
    <property type="evidence" value="ECO:0007669"/>
    <property type="project" value="InterPro"/>
</dbReference>